<dbReference type="PANTHER" id="PTHR30055">
    <property type="entry name" value="HTH-TYPE TRANSCRIPTIONAL REGULATOR RUTR"/>
    <property type="match status" value="1"/>
</dbReference>
<evidence type="ECO:0000313" key="8">
    <source>
        <dbReference type="Proteomes" id="UP000682811"/>
    </source>
</evidence>
<dbReference type="GO" id="GO:0000976">
    <property type="term" value="F:transcription cis-regulatory region binding"/>
    <property type="evidence" value="ECO:0007669"/>
    <property type="project" value="TreeGrafter"/>
</dbReference>
<proteinExistence type="predicted"/>
<dbReference type="InterPro" id="IPR001647">
    <property type="entry name" value="HTH_TetR"/>
</dbReference>
<evidence type="ECO:0000259" key="6">
    <source>
        <dbReference type="PROSITE" id="PS50977"/>
    </source>
</evidence>
<dbReference type="PRINTS" id="PR00455">
    <property type="entry name" value="HTHTETR"/>
</dbReference>
<dbReference type="InterPro" id="IPR009057">
    <property type="entry name" value="Homeodomain-like_sf"/>
</dbReference>
<keyword evidence="3 5" id="KW-0238">DNA-binding</keyword>
<dbReference type="InterPro" id="IPR050109">
    <property type="entry name" value="HTH-type_TetR-like_transc_reg"/>
</dbReference>
<keyword evidence="1" id="KW-0678">Repressor</keyword>
<keyword evidence="2" id="KW-0805">Transcription regulation</keyword>
<evidence type="ECO:0000313" key="7">
    <source>
        <dbReference type="EMBL" id="GIO48319.1"/>
    </source>
</evidence>
<organism evidence="7 8">
    <name type="scientific">Paenibacillus azoreducens</name>
    <dbReference type="NCBI Taxonomy" id="116718"/>
    <lineage>
        <taxon>Bacteria</taxon>
        <taxon>Bacillati</taxon>
        <taxon>Bacillota</taxon>
        <taxon>Bacilli</taxon>
        <taxon>Bacillales</taxon>
        <taxon>Paenibacillaceae</taxon>
        <taxon>Paenibacillus</taxon>
    </lineage>
</organism>
<dbReference type="Gene3D" id="1.10.10.60">
    <property type="entry name" value="Homeodomain-like"/>
    <property type="match status" value="1"/>
</dbReference>
<dbReference type="SUPFAM" id="SSF48498">
    <property type="entry name" value="Tetracyclin repressor-like, C-terminal domain"/>
    <property type="match status" value="1"/>
</dbReference>
<evidence type="ECO:0000256" key="5">
    <source>
        <dbReference type="PROSITE-ProRule" id="PRU00335"/>
    </source>
</evidence>
<comment type="caution">
    <text evidence="7">The sequence shown here is derived from an EMBL/GenBank/DDBJ whole genome shotgun (WGS) entry which is preliminary data.</text>
</comment>
<evidence type="ECO:0000256" key="2">
    <source>
        <dbReference type="ARBA" id="ARBA00023015"/>
    </source>
</evidence>
<gene>
    <name evidence="7" type="ORF">J34TS1_30840</name>
</gene>
<evidence type="ECO:0000256" key="1">
    <source>
        <dbReference type="ARBA" id="ARBA00022491"/>
    </source>
</evidence>
<dbReference type="AlphaFoldDB" id="A0A919YCQ3"/>
<dbReference type="InterPro" id="IPR036271">
    <property type="entry name" value="Tet_transcr_reg_TetR-rel_C_sf"/>
</dbReference>
<keyword evidence="4" id="KW-0804">Transcription</keyword>
<feature type="domain" description="HTH tetR-type" evidence="6">
    <location>
        <begin position="1"/>
        <end position="58"/>
    </location>
</feature>
<dbReference type="InterPro" id="IPR023772">
    <property type="entry name" value="DNA-bd_HTH_TetR-type_CS"/>
</dbReference>
<dbReference type="GO" id="GO:0003700">
    <property type="term" value="F:DNA-binding transcription factor activity"/>
    <property type="evidence" value="ECO:0007669"/>
    <property type="project" value="TreeGrafter"/>
</dbReference>
<name>A0A919YCQ3_9BACL</name>
<dbReference type="PROSITE" id="PS01081">
    <property type="entry name" value="HTH_TETR_1"/>
    <property type="match status" value="1"/>
</dbReference>
<dbReference type="Pfam" id="PF00440">
    <property type="entry name" value="TetR_N"/>
    <property type="match status" value="1"/>
</dbReference>
<evidence type="ECO:0000256" key="3">
    <source>
        <dbReference type="ARBA" id="ARBA00023125"/>
    </source>
</evidence>
<keyword evidence="8" id="KW-1185">Reference proteome</keyword>
<feature type="DNA-binding region" description="H-T-H motif" evidence="5">
    <location>
        <begin position="21"/>
        <end position="40"/>
    </location>
</feature>
<protein>
    <submittedName>
        <fullName evidence="7">TetR family transcriptional regulator</fullName>
    </submittedName>
</protein>
<dbReference type="PROSITE" id="PS50977">
    <property type="entry name" value="HTH_TETR_2"/>
    <property type="match status" value="1"/>
</dbReference>
<sequence length="201" mass="22633">MKDKLQQAALALLTQKGLKFTMGDLAAYLGISKRTIYEHFASKEEIISSIVDDAVEEVLQTQRRIYEDEDWSIVRKIKAILSIVPSGLRLVDARLLEEMKRYAPQEWRKIDSLLQEEWGTVEILLHQGIESGELRPVHVPTVIECMRGATFAIYNPDFLMNTTVSLTSAVESMVDMLMHGIVSPANEDEVGSNPSGKELIE</sequence>
<dbReference type="EMBL" id="BORT01000013">
    <property type="protein sequence ID" value="GIO48319.1"/>
    <property type="molecule type" value="Genomic_DNA"/>
</dbReference>
<dbReference type="Proteomes" id="UP000682811">
    <property type="component" value="Unassembled WGS sequence"/>
</dbReference>
<dbReference type="RefSeq" id="WP_212978998.1">
    <property type="nucleotide sequence ID" value="NZ_AP025343.1"/>
</dbReference>
<accession>A0A919YCQ3</accession>
<evidence type="ECO:0000256" key="4">
    <source>
        <dbReference type="ARBA" id="ARBA00023163"/>
    </source>
</evidence>
<dbReference type="Gene3D" id="1.10.357.10">
    <property type="entry name" value="Tetracycline Repressor, domain 2"/>
    <property type="match status" value="1"/>
</dbReference>
<reference evidence="7 8" key="1">
    <citation type="submission" date="2021-03" db="EMBL/GenBank/DDBJ databases">
        <title>Antimicrobial resistance genes in bacteria isolated from Japanese honey, and their potential for conferring macrolide and lincosamide resistance in the American foulbrood pathogen Paenibacillus larvae.</title>
        <authorList>
            <person name="Okamoto M."/>
            <person name="Kumagai M."/>
            <person name="Kanamori H."/>
            <person name="Takamatsu D."/>
        </authorList>
    </citation>
    <scope>NUCLEOTIDE SEQUENCE [LARGE SCALE GENOMIC DNA]</scope>
    <source>
        <strain evidence="7 8">J34TS1</strain>
    </source>
</reference>
<dbReference type="SUPFAM" id="SSF46689">
    <property type="entry name" value="Homeodomain-like"/>
    <property type="match status" value="1"/>
</dbReference>
<dbReference type="PANTHER" id="PTHR30055:SF175">
    <property type="entry name" value="HTH-TYPE TRANSCRIPTIONAL REPRESSOR KSTR2"/>
    <property type="match status" value="1"/>
</dbReference>